<dbReference type="EMBL" id="CALNXI010001223">
    <property type="protein sequence ID" value="CAH3160764.1"/>
    <property type="molecule type" value="Genomic_DNA"/>
</dbReference>
<sequence>MLIYDAFDGRFLTIKLRPRQSCCSVCGDNPTINKLQDYELFCGASATDKVIRRKKLMINEYKQLVEEKCPHILVDVREPVELDICSLPGSLSILCSKINTGEVNFVDHVGDDDNSMYVLCKQGNDSQKAVQLLIDKGFCKNLDNLLLNDDPSCVRDSTLDTSAGGKLNVTFKDIAGGLQAWAKHIDKDFPVY</sequence>
<dbReference type="SUPFAM" id="SSF52821">
    <property type="entry name" value="Rhodanese/Cell cycle control phosphatase"/>
    <property type="match status" value="1"/>
</dbReference>
<dbReference type="InterPro" id="IPR036873">
    <property type="entry name" value="Rhodanese-like_dom_sf"/>
</dbReference>
<evidence type="ECO:0000313" key="2">
    <source>
        <dbReference type="EMBL" id="CAH3160764.1"/>
    </source>
</evidence>
<dbReference type="Gene3D" id="3.40.250.10">
    <property type="entry name" value="Rhodanese-like domain"/>
    <property type="match status" value="1"/>
</dbReference>
<protein>
    <recommendedName>
        <fullName evidence="1">Rhodanese domain-containing protein</fullName>
    </recommendedName>
</protein>
<reference evidence="2 3" key="1">
    <citation type="submission" date="2022-05" db="EMBL/GenBank/DDBJ databases">
        <authorList>
            <consortium name="Genoscope - CEA"/>
            <person name="William W."/>
        </authorList>
    </citation>
    <scope>NUCLEOTIDE SEQUENCE [LARGE SCALE GENOMIC DNA]</scope>
</reference>
<gene>
    <name evidence="2" type="ORF">PEVE_00003714</name>
</gene>
<keyword evidence="3" id="KW-1185">Reference proteome</keyword>
<dbReference type="Proteomes" id="UP001159427">
    <property type="component" value="Unassembled WGS sequence"/>
</dbReference>
<comment type="caution">
    <text evidence="2">The sequence shown here is derived from an EMBL/GenBank/DDBJ whole genome shotgun (WGS) entry which is preliminary data.</text>
</comment>
<name>A0ABN8QAP2_9CNID</name>
<feature type="domain" description="Rhodanese" evidence="1">
    <location>
        <begin position="67"/>
        <end position="190"/>
    </location>
</feature>
<dbReference type="InterPro" id="IPR001763">
    <property type="entry name" value="Rhodanese-like_dom"/>
</dbReference>
<dbReference type="Pfam" id="PF00581">
    <property type="entry name" value="Rhodanese"/>
    <property type="match status" value="1"/>
</dbReference>
<dbReference type="SMART" id="SM00450">
    <property type="entry name" value="RHOD"/>
    <property type="match status" value="1"/>
</dbReference>
<organism evidence="2 3">
    <name type="scientific">Porites evermanni</name>
    <dbReference type="NCBI Taxonomy" id="104178"/>
    <lineage>
        <taxon>Eukaryota</taxon>
        <taxon>Metazoa</taxon>
        <taxon>Cnidaria</taxon>
        <taxon>Anthozoa</taxon>
        <taxon>Hexacorallia</taxon>
        <taxon>Scleractinia</taxon>
        <taxon>Fungiina</taxon>
        <taxon>Poritidae</taxon>
        <taxon>Porites</taxon>
    </lineage>
</organism>
<evidence type="ECO:0000313" key="3">
    <source>
        <dbReference type="Proteomes" id="UP001159427"/>
    </source>
</evidence>
<dbReference type="PROSITE" id="PS50206">
    <property type="entry name" value="RHODANESE_3"/>
    <property type="match status" value="1"/>
</dbReference>
<evidence type="ECO:0000259" key="1">
    <source>
        <dbReference type="PROSITE" id="PS50206"/>
    </source>
</evidence>
<accession>A0ABN8QAP2</accession>
<proteinExistence type="predicted"/>